<dbReference type="Proteomes" id="UP001378592">
    <property type="component" value="Unassembled WGS sequence"/>
</dbReference>
<name>A0AAN9VBQ2_9ORTH</name>
<proteinExistence type="predicted"/>
<dbReference type="EMBL" id="JAZDUA010000406">
    <property type="protein sequence ID" value="KAK7793036.1"/>
    <property type="molecule type" value="Genomic_DNA"/>
</dbReference>
<protein>
    <submittedName>
        <fullName evidence="1">Uncharacterized protein</fullName>
    </submittedName>
</protein>
<dbReference type="AlphaFoldDB" id="A0AAN9VBQ2"/>
<evidence type="ECO:0000313" key="1">
    <source>
        <dbReference type="EMBL" id="KAK7793036.1"/>
    </source>
</evidence>
<accession>A0AAN9VBQ2</accession>
<reference evidence="1 2" key="1">
    <citation type="submission" date="2024-03" db="EMBL/GenBank/DDBJ databases">
        <title>The genome assembly and annotation of the cricket Gryllus longicercus Weissman &amp; Gray.</title>
        <authorList>
            <person name="Szrajer S."/>
            <person name="Gray D."/>
            <person name="Ylla G."/>
        </authorList>
    </citation>
    <scope>NUCLEOTIDE SEQUENCE [LARGE SCALE GENOMIC DNA]</scope>
    <source>
        <strain evidence="1">DAG 2021-001</strain>
        <tissue evidence="1">Whole body minus gut</tissue>
    </source>
</reference>
<evidence type="ECO:0000313" key="2">
    <source>
        <dbReference type="Proteomes" id="UP001378592"/>
    </source>
</evidence>
<keyword evidence="2" id="KW-1185">Reference proteome</keyword>
<gene>
    <name evidence="1" type="ORF">R5R35_004467</name>
</gene>
<comment type="caution">
    <text evidence="1">The sequence shown here is derived from an EMBL/GenBank/DDBJ whole genome shotgun (WGS) entry which is preliminary data.</text>
</comment>
<sequence length="109" mass="12376">MPKQFPTHQQHKCSCGSCFRVACKHQWNAHITLSPKARQVMGNGQLIKVKTILYITTESLSLCKLGGVSFEKNIKGECNLLFTFILPYSIPTMILKIYIAQIINSEKEF</sequence>
<organism evidence="1 2">
    <name type="scientific">Gryllus longicercus</name>
    <dbReference type="NCBI Taxonomy" id="2509291"/>
    <lineage>
        <taxon>Eukaryota</taxon>
        <taxon>Metazoa</taxon>
        <taxon>Ecdysozoa</taxon>
        <taxon>Arthropoda</taxon>
        <taxon>Hexapoda</taxon>
        <taxon>Insecta</taxon>
        <taxon>Pterygota</taxon>
        <taxon>Neoptera</taxon>
        <taxon>Polyneoptera</taxon>
        <taxon>Orthoptera</taxon>
        <taxon>Ensifera</taxon>
        <taxon>Gryllidea</taxon>
        <taxon>Grylloidea</taxon>
        <taxon>Gryllidae</taxon>
        <taxon>Gryllinae</taxon>
        <taxon>Gryllus</taxon>
    </lineage>
</organism>